<keyword evidence="3" id="KW-0175">Coiled coil</keyword>
<dbReference type="PATRIC" id="fig|1307436.3.peg.1724"/>
<dbReference type="PANTHER" id="PTHR30288:SF0">
    <property type="entry name" value="FLAGELLAR HOOK-ASSOCIATED PROTEIN 2"/>
    <property type="match status" value="1"/>
</dbReference>
<gene>
    <name evidence="8" type="primary">fliD</name>
    <name evidence="8" type="ORF">PBF_08133</name>
</gene>
<reference evidence="9" key="1">
    <citation type="submission" date="2013-03" db="EMBL/GenBank/DDBJ databases">
        <title>Draft genome sequence of Bacillus firmus DS1.</title>
        <authorList>
            <person name="Peng D."/>
            <person name="Zhu L."/>
            <person name="Sun M."/>
        </authorList>
    </citation>
    <scope>NUCLEOTIDE SEQUENCE [LARGE SCALE GENOMIC DNA]</scope>
    <source>
        <strain evidence="9">DS1</strain>
    </source>
</reference>
<evidence type="ECO:0000313" key="9">
    <source>
        <dbReference type="Proteomes" id="UP000019270"/>
    </source>
</evidence>
<evidence type="ECO:0000313" key="8">
    <source>
        <dbReference type="EMBL" id="EWG11505.1"/>
    </source>
</evidence>
<dbReference type="PANTHER" id="PTHR30288">
    <property type="entry name" value="FLAGELLAR CAP/ASSEMBLY PROTEIN FLID"/>
    <property type="match status" value="1"/>
</dbReference>
<feature type="domain" description="Flagellar hook-associated protein 2 C-terminal" evidence="7">
    <location>
        <begin position="449"/>
        <end position="709"/>
    </location>
</feature>
<dbReference type="InterPro" id="IPR003481">
    <property type="entry name" value="FliD_N"/>
</dbReference>
<dbReference type="OrthoDB" id="9776025at2"/>
<dbReference type="GO" id="GO:0009424">
    <property type="term" value="C:bacterial-type flagellum hook"/>
    <property type="evidence" value="ECO:0007669"/>
    <property type="project" value="UniProtKB-UniRule"/>
</dbReference>
<dbReference type="Pfam" id="PF02465">
    <property type="entry name" value="FliD_N"/>
    <property type="match status" value="1"/>
</dbReference>
<dbReference type="AlphaFoldDB" id="W7KVJ7"/>
<comment type="subcellular location">
    <subcellularLocation>
        <location evidence="5">Secreted</location>
    </subcellularLocation>
    <subcellularLocation>
        <location evidence="5">Bacterial flagellum</location>
    </subcellularLocation>
</comment>
<evidence type="ECO:0000256" key="4">
    <source>
        <dbReference type="ARBA" id="ARBA00023143"/>
    </source>
</evidence>
<dbReference type="Proteomes" id="UP000019270">
    <property type="component" value="Unassembled WGS sequence"/>
</dbReference>
<evidence type="ECO:0000259" key="6">
    <source>
        <dbReference type="Pfam" id="PF02465"/>
    </source>
</evidence>
<name>W7KVJ7_CYTFI</name>
<protein>
    <recommendedName>
        <fullName evidence="5">Flagellar hook-associated protein 2</fullName>
        <shortName evidence="5">HAP2</shortName>
    </recommendedName>
    <alternativeName>
        <fullName evidence="5">Flagellar cap protein</fullName>
    </alternativeName>
</protein>
<dbReference type="GO" id="GO:0007155">
    <property type="term" value="P:cell adhesion"/>
    <property type="evidence" value="ECO:0007669"/>
    <property type="project" value="InterPro"/>
</dbReference>
<accession>W7KVJ7</accession>
<dbReference type="InterPro" id="IPR010809">
    <property type="entry name" value="FliD_C"/>
</dbReference>
<dbReference type="GO" id="GO:0009421">
    <property type="term" value="C:bacterial-type flagellum filament cap"/>
    <property type="evidence" value="ECO:0007669"/>
    <property type="project" value="InterPro"/>
</dbReference>
<comment type="function">
    <text evidence="5">Required for morphogenesis and for the elongation of the flagellar filament by facilitating polymerization of the flagellin monomers at the tip of growing filament. Forms a capping structure, which prevents flagellin subunits (transported through the central channel of the flagellum) from leaking out without polymerization at the distal end.</text>
</comment>
<evidence type="ECO:0000256" key="5">
    <source>
        <dbReference type="RuleBase" id="RU362066"/>
    </source>
</evidence>
<keyword evidence="4 5" id="KW-0975">Bacterial flagellum</keyword>
<evidence type="ECO:0000256" key="3">
    <source>
        <dbReference type="ARBA" id="ARBA00023054"/>
    </source>
</evidence>
<keyword evidence="8" id="KW-0969">Cilium</keyword>
<comment type="caution">
    <text evidence="8">The sequence shown here is derived from an EMBL/GenBank/DDBJ whole genome shotgun (WGS) entry which is preliminary data.</text>
</comment>
<dbReference type="GO" id="GO:0071973">
    <property type="term" value="P:bacterial-type flagellum-dependent cell motility"/>
    <property type="evidence" value="ECO:0007669"/>
    <property type="project" value="TreeGrafter"/>
</dbReference>
<evidence type="ECO:0000256" key="2">
    <source>
        <dbReference type="ARBA" id="ARBA00011255"/>
    </source>
</evidence>
<comment type="similarity">
    <text evidence="1 5">Belongs to the FliD family.</text>
</comment>
<keyword evidence="5" id="KW-0964">Secreted</keyword>
<organism evidence="8 9">
    <name type="scientific">Cytobacillus firmus DS1</name>
    <dbReference type="NCBI Taxonomy" id="1307436"/>
    <lineage>
        <taxon>Bacteria</taxon>
        <taxon>Bacillati</taxon>
        <taxon>Bacillota</taxon>
        <taxon>Bacilli</taxon>
        <taxon>Bacillales</taxon>
        <taxon>Bacillaceae</taxon>
        <taxon>Cytobacillus</taxon>
    </lineage>
</organism>
<sequence length="723" mass="80012">MAGLRISGLATGMDIDSIVQDMIRAKRVPYDKMAQKKQTLEWKRDSYREMNTLLFSLREETLKMRLSTTFLAKNATSSNDNRITATADSTAGNTSYTFNKVDRLATVATNASENTISGSGGKIDTKASIYSLQGKFSGDIGNFNWKSTDIDGFTEKVTISSSGKTAKLEDLSGGTILSVADATIQVTKADGTAGDTFAVTTDPADLANLAEGQVYVNKDTGQLTFGKEIAAGSSFELSYKYVQKESFTAGSSNEFQLKHPGIDGTDNVKITVTTYERNADGSIKKDSSGKAIESGKTTYTTAELVDNLDGTFSSTDDKITLDGETGKIIFTDNPDEGTKIEAEYGYSYFESKMTSHTSKGPVEEKFKFNAGDSFESILTKISKSDLGVTAFYDEYADKVTVTRTETGDYNANVYDADGALATRNTEMNYMNDPFLKNILQLHGRNEAGGEDAKFTINGLDTGRHTNDFTLNGVTFTLKEKFDDAPVTIGTSTDTEKVFENIKGFIDKYNETIEKINKKIGEDRYRDFTPLTSEQKEAMSEKEVELWEEKAKSGLLRRDQTLMNVLDKMRVDFYGAVDFEGADQFKQLTTIGITTTNLYNVNKGKLEIDEEKLKAAINEDPEAVYQIFAADGETSSQKGIARRLRESLTTAIQNIEETAGSETKSQYTIGKNLDDLNDRMTSFESRLKQYEDQYYKQFTAMEQAVQKMNQQSSYLMQQLGMGQQ</sequence>
<dbReference type="eggNOG" id="COG1345">
    <property type="taxonomic scope" value="Bacteria"/>
</dbReference>
<keyword evidence="8" id="KW-0966">Cell projection</keyword>
<feature type="domain" description="Flagellar hook-associated protein 2 N-terminal" evidence="6">
    <location>
        <begin position="11"/>
        <end position="106"/>
    </location>
</feature>
<evidence type="ECO:0000259" key="7">
    <source>
        <dbReference type="Pfam" id="PF07195"/>
    </source>
</evidence>
<dbReference type="EMBL" id="APVL01000005">
    <property type="protein sequence ID" value="EWG11505.1"/>
    <property type="molecule type" value="Genomic_DNA"/>
</dbReference>
<keyword evidence="8" id="KW-0282">Flagellum</keyword>
<dbReference type="GO" id="GO:0005576">
    <property type="term" value="C:extracellular region"/>
    <property type="evidence" value="ECO:0007669"/>
    <property type="project" value="UniProtKB-SubCell"/>
</dbReference>
<dbReference type="InterPro" id="IPR040026">
    <property type="entry name" value="FliD"/>
</dbReference>
<dbReference type="RefSeq" id="WP_051488834.1">
    <property type="nucleotide sequence ID" value="NZ_APVL01000005.1"/>
</dbReference>
<proteinExistence type="inferred from homology"/>
<dbReference type="Pfam" id="PF07195">
    <property type="entry name" value="FliD_C"/>
    <property type="match status" value="1"/>
</dbReference>
<reference evidence="8 9" key="2">
    <citation type="journal article" date="2016" name="Sci. Rep.">
        <title>A novel serine protease, Sep1, from Bacillus firmus DS-1 has nematicidal activity and degrades multiple intestinal-associated nematode proteins.</title>
        <authorList>
            <person name="Geng C."/>
            <person name="Nie X."/>
            <person name="Tang Z."/>
            <person name="Zhang Y."/>
            <person name="Lin J."/>
            <person name="Sun M."/>
            <person name="Peng D."/>
        </authorList>
    </citation>
    <scope>NUCLEOTIDE SEQUENCE [LARGE SCALE GENOMIC DNA]</scope>
    <source>
        <strain evidence="8 9">DS1</strain>
    </source>
</reference>
<comment type="subunit">
    <text evidence="2 5">Homopentamer.</text>
</comment>
<evidence type="ECO:0000256" key="1">
    <source>
        <dbReference type="ARBA" id="ARBA00009764"/>
    </source>
</evidence>